<comment type="similarity">
    <text evidence="10">Belongs to the RNase Z family.</text>
</comment>
<keyword evidence="6 10" id="KW-0255">Endonuclease</keyword>
<dbReference type="AlphaFoldDB" id="A0A0C9QDV4"/>
<dbReference type="InterPro" id="IPR013471">
    <property type="entry name" value="RNase_Z/BN"/>
</dbReference>
<feature type="binding site" evidence="10">
    <location>
        <position position="212"/>
    </location>
    <ligand>
        <name>Zn(2+)</name>
        <dbReference type="ChEBI" id="CHEBI:29105"/>
        <label>2</label>
        <note>catalytic</note>
    </ligand>
</feature>
<protein>
    <recommendedName>
        <fullName evidence="2 10">Ribonuclease Z</fullName>
        <shortName evidence="10">RNase Z</shortName>
        <ecNumber evidence="2 10">3.1.26.11</ecNumber>
    </recommendedName>
    <alternativeName>
        <fullName evidence="10">tRNA 3 endonuclease</fullName>
    </alternativeName>
    <alternativeName>
        <fullName evidence="10">tRNase Z</fullName>
    </alternativeName>
</protein>
<gene>
    <name evidence="10" type="primary">rnz</name>
    <name evidence="11" type="ORF">LC0644_1422</name>
</gene>
<keyword evidence="8 10" id="KW-0862">Zinc</keyword>
<reference evidence="12" key="1">
    <citation type="submission" date="2014-05" db="EMBL/GenBank/DDBJ databases">
        <title>Whole genome sequencing of Lactobacillus casei NRIC0644.</title>
        <authorList>
            <person name="Atarashi H."/>
            <person name="Yoshida Y."/>
            <person name="Fujimura S."/>
            <person name="Tanaka N."/>
            <person name="Shiwa Y."/>
            <person name="Yoshikawa H."/>
            <person name="Okada S."/>
            <person name="Nakagawa J."/>
        </authorList>
    </citation>
    <scope>NUCLEOTIDE SEQUENCE [LARGE SCALE GENOMIC DNA]</scope>
    <source>
        <strain evidence="12">NRIC0644</strain>
    </source>
</reference>
<evidence type="ECO:0000256" key="10">
    <source>
        <dbReference type="HAMAP-Rule" id="MF_01818"/>
    </source>
</evidence>
<keyword evidence="5 10" id="KW-0479">Metal-binding</keyword>
<evidence type="ECO:0000256" key="2">
    <source>
        <dbReference type="ARBA" id="ARBA00012477"/>
    </source>
</evidence>
<evidence type="ECO:0000313" key="12">
    <source>
        <dbReference type="Proteomes" id="UP000032552"/>
    </source>
</evidence>
<accession>A0A0C9QDV4</accession>
<sequence>MEIQFLGTGAGSPSKSRNVSSLALKLLDERNEVWLFDAGEGTQHQILQTAIRPRKIAKVFITHLHGDHIFGLPGFLASRSNQGGTDPLTIYGPSGIEDFVKTSLKVSQSHLSYPLKFVLLQHPGVAFEDQTFKVTFDRLDHRITSFGFRIEEKPHPGELLIDKVRAAKIPSGPVYAALKAGETVTLPDGRIFDGHDFIGPAQPGRTVAIFGDTRMCNRALPLAAGADVLVHESTFGPDESQLAKQYYHATNVQAAALAKRAGVGRLLLNHISARYLSPGVAMLEKTARQIFPNTHVVKDFEEINIPFRSEQSEPAVTVKS</sequence>
<evidence type="ECO:0000256" key="9">
    <source>
        <dbReference type="ARBA" id="ARBA00057812"/>
    </source>
</evidence>
<comment type="caution">
    <text evidence="11">The sequence shown here is derived from an EMBL/GenBank/DDBJ whole genome shotgun (WGS) entry which is preliminary data.</text>
</comment>
<proteinExistence type="inferred from homology"/>
<dbReference type="HAMAP" id="MF_01818">
    <property type="entry name" value="RNase_Z_BN"/>
    <property type="match status" value="1"/>
</dbReference>
<dbReference type="PANTHER" id="PTHR46018:SF2">
    <property type="entry name" value="ZINC PHOSPHODIESTERASE ELAC PROTEIN 1"/>
    <property type="match status" value="1"/>
</dbReference>
<dbReference type="Pfam" id="PF23023">
    <property type="entry name" value="Anti-Pycsar_Apyc1"/>
    <property type="match status" value="1"/>
</dbReference>
<dbReference type="EMBL" id="BAYM01000089">
    <property type="protein sequence ID" value="GAN36833.1"/>
    <property type="molecule type" value="Genomic_DNA"/>
</dbReference>
<feature type="binding site" evidence="10">
    <location>
        <position position="67"/>
    </location>
    <ligand>
        <name>Zn(2+)</name>
        <dbReference type="ChEBI" id="CHEBI:29105"/>
        <label>2</label>
        <note>catalytic</note>
    </ligand>
</feature>
<keyword evidence="3 10" id="KW-0819">tRNA processing</keyword>
<dbReference type="SMR" id="A0A0C9QDV4"/>
<feature type="binding site" evidence="10">
    <location>
        <position position="63"/>
    </location>
    <ligand>
        <name>Zn(2+)</name>
        <dbReference type="ChEBI" id="CHEBI:29105"/>
        <label>1</label>
        <note>catalytic</note>
    </ligand>
</feature>
<comment type="cofactor">
    <cofactor evidence="10">
        <name>Zn(2+)</name>
        <dbReference type="ChEBI" id="CHEBI:29105"/>
    </cofactor>
    <text evidence="10">Binds 2 Zn(2+) ions.</text>
</comment>
<dbReference type="GO" id="GO:0042781">
    <property type="term" value="F:3'-tRNA processing endoribonuclease activity"/>
    <property type="evidence" value="ECO:0007669"/>
    <property type="project" value="UniProtKB-UniRule"/>
</dbReference>
<evidence type="ECO:0000256" key="3">
    <source>
        <dbReference type="ARBA" id="ARBA00022694"/>
    </source>
</evidence>
<dbReference type="Gene3D" id="3.60.15.10">
    <property type="entry name" value="Ribonuclease Z/Hydroxyacylglutathione hydrolase-like"/>
    <property type="match status" value="1"/>
</dbReference>
<keyword evidence="7 10" id="KW-0378">Hydrolase</keyword>
<feature type="binding site" evidence="10">
    <location>
        <position position="65"/>
    </location>
    <ligand>
        <name>Zn(2+)</name>
        <dbReference type="ChEBI" id="CHEBI:29105"/>
        <label>1</label>
        <note>catalytic</note>
    </ligand>
</feature>
<dbReference type="NCBIfam" id="NF000801">
    <property type="entry name" value="PRK00055.1-3"/>
    <property type="match status" value="1"/>
</dbReference>
<organism evidence="11 12">
    <name type="scientific">Lacticaseibacillus paracasei NRIC 0644</name>
    <dbReference type="NCBI Taxonomy" id="1435038"/>
    <lineage>
        <taxon>Bacteria</taxon>
        <taxon>Bacillati</taxon>
        <taxon>Bacillota</taxon>
        <taxon>Bacilli</taxon>
        <taxon>Lactobacillales</taxon>
        <taxon>Lactobacillaceae</taxon>
        <taxon>Lacticaseibacillus</taxon>
    </lineage>
</organism>
<evidence type="ECO:0000313" key="11">
    <source>
        <dbReference type="EMBL" id="GAN36833.1"/>
    </source>
</evidence>
<dbReference type="GO" id="GO:0042802">
    <property type="term" value="F:identical protein binding"/>
    <property type="evidence" value="ECO:0007669"/>
    <property type="project" value="UniProtKB-ARBA"/>
</dbReference>
<evidence type="ECO:0000256" key="1">
    <source>
        <dbReference type="ARBA" id="ARBA00011738"/>
    </source>
</evidence>
<dbReference type="RefSeq" id="WP_003574983.1">
    <property type="nucleotide sequence ID" value="NZ_BAYM01000089.1"/>
</dbReference>
<evidence type="ECO:0000256" key="8">
    <source>
        <dbReference type="ARBA" id="ARBA00022833"/>
    </source>
</evidence>
<dbReference type="SUPFAM" id="SSF56281">
    <property type="entry name" value="Metallo-hydrolase/oxidoreductase"/>
    <property type="match status" value="1"/>
</dbReference>
<evidence type="ECO:0000256" key="5">
    <source>
        <dbReference type="ARBA" id="ARBA00022723"/>
    </source>
</evidence>
<name>A0A0C9QDV4_LACPA</name>
<dbReference type="FunFam" id="3.60.15.10:FF:000002">
    <property type="entry name" value="Ribonuclease Z"/>
    <property type="match status" value="1"/>
</dbReference>
<feature type="binding site" evidence="10">
    <location>
        <position position="212"/>
    </location>
    <ligand>
        <name>Zn(2+)</name>
        <dbReference type="ChEBI" id="CHEBI:29105"/>
        <label>1</label>
        <note>catalytic</note>
    </ligand>
</feature>
<dbReference type="PANTHER" id="PTHR46018">
    <property type="entry name" value="ZINC PHOSPHODIESTERASE ELAC PROTEIN 1"/>
    <property type="match status" value="1"/>
</dbReference>
<dbReference type="EC" id="3.1.26.11" evidence="2 10"/>
<comment type="catalytic activity">
    <reaction evidence="10">
        <text>Endonucleolytic cleavage of RNA, removing extra 3' nucleotides from tRNA precursor, generating 3' termini of tRNAs. A 3'-hydroxy group is left at the tRNA terminus and a 5'-phosphoryl group is left at the trailer molecule.</text>
        <dbReference type="EC" id="3.1.26.11"/>
    </reaction>
</comment>
<feature type="active site" description="Proton acceptor" evidence="10">
    <location>
        <position position="67"/>
    </location>
</feature>
<feature type="binding site" evidence="10">
    <location>
        <position position="270"/>
    </location>
    <ligand>
        <name>Zn(2+)</name>
        <dbReference type="ChEBI" id="CHEBI:29105"/>
        <label>2</label>
        <note>catalytic</note>
    </ligand>
</feature>
<keyword evidence="4 10" id="KW-0540">Nuclease</keyword>
<dbReference type="InterPro" id="IPR036866">
    <property type="entry name" value="RibonucZ/Hydroxyglut_hydro"/>
</dbReference>
<dbReference type="GO" id="GO:0008270">
    <property type="term" value="F:zinc ion binding"/>
    <property type="evidence" value="ECO:0007669"/>
    <property type="project" value="UniProtKB-UniRule"/>
</dbReference>
<comment type="function">
    <text evidence="9 10">Zinc phosphodiesterase, which displays some tRNA 3'-processing endonuclease activity. Probably involved in tRNA maturation, by removing a 3'-trailer from precursor tRNA.</text>
</comment>
<feature type="binding site" evidence="10">
    <location>
        <position position="141"/>
    </location>
    <ligand>
        <name>Zn(2+)</name>
        <dbReference type="ChEBI" id="CHEBI:29105"/>
        <label>1</label>
        <note>catalytic</note>
    </ligand>
</feature>
<dbReference type="Proteomes" id="UP000032552">
    <property type="component" value="Unassembled WGS sequence"/>
</dbReference>
<evidence type="ECO:0000256" key="7">
    <source>
        <dbReference type="ARBA" id="ARBA00022801"/>
    </source>
</evidence>
<dbReference type="CDD" id="cd07717">
    <property type="entry name" value="RNaseZ_ZiPD-like_MBL-fold"/>
    <property type="match status" value="1"/>
</dbReference>
<evidence type="ECO:0000256" key="4">
    <source>
        <dbReference type="ARBA" id="ARBA00022722"/>
    </source>
</evidence>
<comment type="subunit">
    <text evidence="1 10">Homodimer.</text>
</comment>
<feature type="binding site" evidence="10">
    <location>
        <position position="68"/>
    </location>
    <ligand>
        <name>Zn(2+)</name>
        <dbReference type="ChEBI" id="CHEBI:29105"/>
        <label>2</label>
        <note>catalytic</note>
    </ligand>
</feature>
<evidence type="ECO:0000256" key="6">
    <source>
        <dbReference type="ARBA" id="ARBA00022759"/>
    </source>
</evidence>
<dbReference type="NCBIfam" id="TIGR02651">
    <property type="entry name" value="RNase_Z"/>
    <property type="match status" value="1"/>
</dbReference>